<feature type="region of interest" description="Disordered" evidence="5">
    <location>
        <begin position="466"/>
        <end position="491"/>
    </location>
</feature>
<comment type="caution">
    <text evidence="8">The sequence shown here is derived from an EMBL/GenBank/DDBJ whole genome shotgun (WGS) entry which is preliminary data.</text>
</comment>
<dbReference type="Proteomes" id="UP000604046">
    <property type="component" value="Unassembled WGS sequence"/>
</dbReference>
<feature type="region of interest" description="Disordered" evidence="5">
    <location>
        <begin position="434"/>
        <end position="453"/>
    </location>
</feature>
<keyword evidence="4 6" id="KW-0472">Membrane</keyword>
<dbReference type="PANTHER" id="PTHR10877:SF183">
    <property type="entry name" value="AT14535P-RELATED"/>
    <property type="match status" value="1"/>
</dbReference>
<evidence type="ECO:0000256" key="5">
    <source>
        <dbReference type="SAM" id="MobiDB-lite"/>
    </source>
</evidence>
<dbReference type="Pfam" id="PF08016">
    <property type="entry name" value="PKD_channel"/>
    <property type="match status" value="1"/>
</dbReference>
<evidence type="ECO:0000256" key="6">
    <source>
        <dbReference type="SAM" id="Phobius"/>
    </source>
</evidence>
<evidence type="ECO:0000256" key="2">
    <source>
        <dbReference type="ARBA" id="ARBA00022692"/>
    </source>
</evidence>
<dbReference type="AlphaFoldDB" id="A0A812PHI3"/>
<gene>
    <name evidence="8" type="primary">pkd2</name>
    <name evidence="8" type="ORF">SNAT2548_LOCUS18448</name>
</gene>
<dbReference type="GO" id="GO:0016020">
    <property type="term" value="C:membrane"/>
    <property type="evidence" value="ECO:0007669"/>
    <property type="project" value="UniProtKB-SubCell"/>
</dbReference>
<dbReference type="InterPro" id="IPR051223">
    <property type="entry name" value="Polycystin"/>
</dbReference>
<organism evidence="8 9">
    <name type="scientific">Symbiodinium natans</name>
    <dbReference type="NCBI Taxonomy" id="878477"/>
    <lineage>
        <taxon>Eukaryota</taxon>
        <taxon>Sar</taxon>
        <taxon>Alveolata</taxon>
        <taxon>Dinophyceae</taxon>
        <taxon>Suessiales</taxon>
        <taxon>Symbiodiniaceae</taxon>
        <taxon>Symbiodinium</taxon>
    </lineage>
</organism>
<evidence type="ECO:0000259" key="7">
    <source>
        <dbReference type="Pfam" id="PF08016"/>
    </source>
</evidence>
<accession>A0A812PHI3</accession>
<name>A0A812PHI3_9DINO</name>
<keyword evidence="9" id="KW-1185">Reference proteome</keyword>
<sequence length="515" mass="59365">MERLQYFRNRVWLDKDSEVLQIRLYLLNPELGQPNMEQVTLTFFMTAGGSIYYRRDFQAIFFEIFPNMACMVADGLFFCVLVFTGALQVVVLWRVARERKLLEYLLDIRSLLELTVVIVGLYFCYQFYAVFLTKEKTTDIVSQIRAKGWDISDADQAALEDLFDIGDDAAGDILSLRLLAANYTLILTFRFFANFRAQPQLAIITKTLGALIVEIIHFIVVFIPAFLIYVTSATLLFGRNIEDVCTFQGSLGYIFRMAQEGEFDWESMQEENYWSSAIWVWSFVVFVNMLLINLLIAIILDTYKEVQRKQDSKEAVWNTLYQFWNRLISMRKWVNEQAIVRKCSEPFHPDLLEPDYLKECFPNMPEYQLGLLFSDTAKQMEIQSDKDINTEKLVKMAGSLMMSVGGVNKSLKTIMEEESKDSLQSWVVGKPLPSGSESEFPVQHKGNKPPRIFDPTKVEEVQEVDDDDIGLGPDPVEATNEPAVEDEAAAPVEEEWKPVWLREVDSMLKAFLHHD</sequence>
<evidence type="ECO:0000313" key="8">
    <source>
        <dbReference type="EMBL" id="CAE7350451.1"/>
    </source>
</evidence>
<reference evidence="8" key="1">
    <citation type="submission" date="2021-02" db="EMBL/GenBank/DDBJ databases">
        <authorList>
            <person name="Dougan E. K."/>
            <person name="Rhodes N."/>
            <person name="Thang M."/>
            <person name="Chan C."/>
        </authorList>
    </citation>
    <scope>NUCLEOTIDE SEQUENCE</scope>
</reference>
<keyword evidence="2 6" id="KW-0812">Transmembrane</keyword>
<dbReference type="Gene3D" id="1.10.287.70">
    <property type="match status" value="1"/>
</dbReference>
<comment type="subcellular location">
    <subcellularLocation>
        <location evidence="1">Membrane</location>
        <topology evidence="1">Multi-pass membrane protein</topology>
    </subcellularLocation>
</comment>
<evidence type="ECO:0000256" key="4">
    <source>
        <dbReference type="ARBA" id="ARBA00023136"/>
    </source>
</evidence>
<feature type="transmembrane region" description="Helical" evidence="6">
    <location>
        <begin position="278"/>
        <end position="300"/>
    </location>
</feature>
<feature type="transmembrane region" description="Helical" evidence="6">
    <location>
        <begin position="108"/>
        <end position="128"/>
    </location>
</feature>
<keyword evidence="3 6" id="KW-1133">Transmembrane helix</keyword>
<dbReference type="InterPro" id="IPR013122">
    <property type="entry name" value="PKD1_2_channel"/>
</dbReference>
<feature type="transmembrane region" description="Helical" evidence="6">
    <location>
        <begin position="174"/>
        <end position="195"/>
    </location>
</feature>
<feature type="transmembrane region" description="Helical" evidence="6">
    <location>
        <begin position="75"/>
        <end position="96"/>
    </location>
</feature>
<dbReference type="OrthoDB" id="435290at2759"/>
<evidence type="ECO:0000256" key="1">
    <source>
        <dbReference type="ARBA" id="ARBA00004141"/>
    </source>
</evidence>
<dbReference type="PANTHER" id="PTHR10877">
    <property type="entry name" value="POLYCYSTIN FAMILY MEMBER"/>
    <property type="match status" value="1"/>
</dbReference>
<feature type="domain" description="Polycystin cation channel PKD1/PKD2" evidence="7">
    <location>
        <begin position="177"/>
        <end position="306"/>
    </location>
</feature>
<evidence type="ECO:0000256" key="3">
    <source>
        <dbReference type="ARBA" id="ARBA00022989"/>
    </source>
</evidence>
<feature type="transmembrane region" description="Helical" evidence="6">
    <location>
        <begin position="207"/>
        <end position="230"/>
    </location>
</feature>
<proteinExistence type="predicted"/>
<evidence type="ECO:0000313" key="9">
    <source>
        <dbReference type="Proteomes" id="UP000604046"/>
    </source>
</evidence>
<protein>
    <submittedName>
        <fullName evidence="8">Pkd2 protein</fullName>
    </submittedName>
</protein>
<dbReference type="EMBL" id="CAJNDS010002145">
    <property type="protein sequence ID" value="CAE7350451.1"/>
    <property type="molecule type" value="Genomic_DNA"/>
</dbReference>